<evidence type="ECO:0000313" key="6">
    <source>
        <dbReference type="EMBL" id="KAA6373737.1"/>
    </source>
</evidence>
<protein>
    <submittedName>
        <fullName evidence="6">Putative twin-arginine translocation pathway signal</fullName>
    </submittedName>
</protein>
<dbReference type="InterPro" id="IPR001279">
    <property type="entry name" value="Metallo-B-lactamas"/>
</dbReference>
<dbReference type="Gene3D" id="3.60.15.10">
    <property type="entry name" value="Ribonuclease Z/Hydroxyacylglutathione hydrolase-like"/>
    <property type="match status" value="1"/>
</dbReference>
<evidence type="ECO:0000313" key="7">
    <source>
        <dbReference type="Proteomes" id="UP000324800"/>
    </source>
</evidence>
<dbReference type="OrthoDB" id="10250730at2759"/>
<dbReference type="SMART" id="SM00849">
    <property type="entry name" value="Lactamase_B"/>
    <property type="match status" value="1"/>
</dbReference>
<accession>A0A5J4UTN3</accession>
<feature type="domain" description="Metallo-beta-lactamase" evidence="5">
    <location>
        <begin position="2"/>
        <end position="188"/>
    </location>
</feature>
<gene>
    <name evidence="6" type="ORF">EZS28_030735</name>
</gene>
<dbReference type="GO" id="GO:0046872">
    <property type="term" value="F:metal ion binding"/>
    <property type="evidence" value="ECO:0007669"/>
    <property type="project" value="UniProtKB-KW"/>
</dbReference>
<dbReference type="AlphaFoldDB" id="A0A5J4UTN3"/>
<dbReference type="InterPro" id="IPR036866">
    <property type="entry name" value="RibonucZ/Hydroxyglut_hydro"/>
</dbReference>
<keyword evidence="4" id="KW-0862">Zinc</keyword>
<proteinExistence type="inferred from homology"/>
<feature type="non-terminal residue" evidence="6">
    <location>
        <position position="1"/>
    </location>
</feature>
<dbReference type="Pfam" id="PF00753">
    <property type="entry name" value="Lactamase_B"/>
    <property type="match status" value="1"/>
</dbReference>
<dbReference type="PANTHER" id="PTHR42978">
    <property type="entry name" value="QUORUM-QUENCHING LACTONASE YTNP-RELATED-RELATED"/>
    <property type="match status" value="1"/>
</dbReference>
<dbReference type="PANTHER" id="PTHR42978:SF6">
    <property type="entry name" value="QUORUM-QUENCHING LACTONASE YTNP-RELATED"/>
    <property type="match status" value="1"/>
</dbReference>
<sequence>FWIVHYRGHWTLVDAGQGKQGGNLEPTFQTLSIKHEDITTVLLTHMHPDHIAGLIDGDKPVFPKAKVLLSEKERDFWLDPSRPATSLPHKVANAYGANFQTLKYDTEVVPGIFSVELEGHTAGHTAFEVVSGPNHLVLAGDFVTATDVQFAYPEESATLDDNKEKSAVARRRLMDRAAKEKIAVAGTHIIFPGVGYVKPAADDGFAFVSIK</sequence>
<comment type="similarity">
    <text evidence="1">Belongs to the metallo-beta-lactamase superfamily.</text>
</comment>
<dbReference type="SUPFAM" id="SSF56281">
    <property type="entry name" value="Metallo-hydrolase/oxidoreductase"/>
    <property type="match status" value="1"/>
</dbReference>
<dbReference type="EMBL" id="SNRW01012505">
    <property type="protein sequence ID" value="KAA6373737.1"/>
    <property type="molecule type" value="Genomic_DNA"/>
</dbReference>
<organism evidence="6 7">
    <name type="scientific">Streblomastix strix</name>
    <dbReference type="NCBI Taxonomy" id="222440"/>
    <lineage>
        <taxon>Eukaryota</taxon>
        <taxon>Metamonada</taxon>
        <taxon>Preaxostyla</taxon>
        <taxon>Oxymonadida</taxon>
        <taxon>Streblomastigidae</taxon>
        <taxon>Streblomastix</taxon>
    </lineage>
</organism>
<keyword evidence="2" id="KW-0479">Metal-binding</keyword>
<evidence type="ECO:0000256" key="2">
    <source>
        <dbReference type="ARBA" id="ARBA00022723"/>
    </source>
</evidence>
<dbReference type="GO" id="GO:0016787">
    <property type="term" value="F:hydrolase activity"/>
    <property type="evidence" value="ECO:0007669"/>
    <property type="project" value="UniProtKB-KW"/>
</dbReference>
<evidence type="ECO:0000259" key="5">
    <source>
        <dbReference type="SMART" id="SM00849"/>
    </source>
</evidence>
<dbReference type="Proteomes" id="UP000324800">
    <property type="component" value="Unassembled WGS sequence"/>
</dbReference>
<evidence type="ECO:0000256" key="1">
    <source>
        <dbReference type="ARBA" id="ARBA00007749"/>
    </source>
</evidence>
<keyword evidence="3" id="KW-0378">Hydrolase</keyword>
<evidence type="ECO:0000256" key="3">
    <source>
        <dbReference type="ARBA" id="ARBA00022801"/>
    </source>
</evidence>
<evidence type="ECO:0000256" key="4">
    <source>
        <dbReference type="ARBA" id="ARBA00022833"/>
    </source>
</evidence>
<dbReference type="InterPro" id="IPR051013">
    <property type="entry name" value="MBL_superfamily_lactonases"/>
</dbReference>
<reference evidence="6 7" key="1">
    <citation type="submission" date="2019-03" db="EMBL/GenBank/DDBJ databases">
        <title>Single cell metagenomics reveals metabolic interactions within the superorganism composed of flagellate Streblomastix strix and complex community of Bacteroidetes bacteria on its surface.</title>
        <authorList>
            <person name="Treitli S.C."/>
            <person name="Kolisko M."/>
            <person name="Husnik F."/>
            <person name="Keeling P."/>
            <person name="Hampl V."/>
        </authorList>
    </citation>
    <scope>NUCLEOTIDE SEQUENCE [LARGE SCALE GENOMIC DNA]</scope>
    <source>
        <strain evidence="6">ST1C</strain>
    </source>
</reference>
<name>A0A5J4UTN3_9EUKA</name>
<comment type="caution">
    <text evidence="6">The sequence shown here is derived from an EMBL/GenBank/DDBJ whole genome shotgun (WGS) entry which is preliminary data.</text>
</comment>